<keyword evidence="1" id="KW-0472">Membrane</keyword>
<evidence type="ECO:0000256" key="1">
    <source>
        <dbReference type="SAM" id="Phobius"/>
    </source>
</evidence>
<keyword evidence="4" id="KW-1185">Reference proteome</keyword>
<dbReference type="RefSeq" id="WP_139084510.1">
    <property type="nucleotide sequence ID" value="NZ_FLRA01000011.1"/>
</dbReference>
<dbReference type="Proteomes" id="UP000092840">
    <property type="component" value="Unassembled WGS sequence"/>
</dbReference>
<evidence type="ECO:0000313" key="3">
    <source>
        <dbReference type="EMBL" id="SBT19601.1"/>
    </source>
</evidence>
<dbReference type="Proteomes" id="UP000092871">
    <property type="component" value="Unassembled WGS sequence"/>
</dbReference>
<keyword evidence="1" id="KW-0812">Transmembrane</keyword>
<dbReference type="AlphaFoldDB" id="A0A1C3JQV0"/>
<proteinExistence type="predicted"/>
<name>A0A1C3JQV0_9GAMM</name>
<dbReference type="EMBL" id="FLRB01000002">
    <property type="protein sequence ID" value="SBT19601.1"/>
    <property type="molecule type" value="Genomic_DNA"/>
</dbReference>
<dbReference type="OrthoDB" id="9908301at2"/>
<dbReference type="EMBL" id="FLRA01000011">
    <property type="protein sequence ID" value="SBT17409.1"/>
    <property type="molecule type" value="Genomic_DNA"/>
</dbReference>
<reference evidence="2 5" key="2">
    <citation type="submission" date="2016-06" db="EMBL/GenBank/DDBJ databases">
        <authorList>
            <person name="Kjaerup R.B."/>
            <person name="Dalgaard T.S."/>
            <person name="Juul-Madsen H.R."/>
        </authorList>
    </citation>
    <scope>NUCLEOTIDE SEQUENCE [LARGE SCALE GENOMIC DNA]</scope>
    <source>
        <strain evidence="2 5">CECT 5115</strain>
    </source>
</reference>
<sequence length="99" mass="11538">MSLNHRKQRGWVLLEVLIVSACVAFVLSAAQRQQAQLDQQLHTLLNEHEDTSKNRFQYQAKVLFELDIPISDNAFNRPLCQRCRAGELRALLSYELNQW</sequence>
<gene>
    <name evidence="2" type="ORF">MGA5115_01520</name>
    <name evidence="3" type="ORF">MGA5116_00174</name>
</gene>
<evidence type="ECO:0000313" key="2">
    <source>
        <dbReference type="EMBL" id="SBT17409.1"/>
    </source>
</evidence>
<accession>A0A1C3JQV0</accession>
<keyword evidence="1" id="KW-1133">Transmembrane helix</keyword>
<evidence type="ECO:0000313" key="4">
    <source>
        <dbReference type="Proteomes" id="UP000092840"/>
    </source>
</evidence>
<protein>
    <submittedName>
        <fullName evidence="2">Uncharacterized protein</fullName>
    </submittedName>
</protein>
<evidence type="ECO:0000313" key="5">
    <source>
        <dbReference type="Proteomes" id="UP000092871"/>
    </source>
</evidence>
<reference evidence="3 4" key="1">
    <citation type="submission" date="2016-06" db="EMBL/GenBank/DDBJ databases">
        <authorList>
            <person name="Rodrigo-Torres L."/>
            <person name="Arahal D.R."/>
        </authorList>
    </citation>
    <scope>NUCLEOTIDE SEQUENCE [LARGE SCALE GENOMIC DNA]</scope>
    <source>
        <strain evidence="3 4">CECT 5116</strain>
    </source>
</reference>
<organism evidence="2 5">
    <name type="scientific">Marinomonas gallaica</name>
    <dbReference type="NCBI Taxonomy" id="1806667"/>
    <lineage>
        <taxon>Bacteria</taxon>
        <taxon>Pseudomonadati</taxon>
        <taxon>Pseudomonadota</taxon>
        <taxon>Gammaproteobacteria</taxon>
        <taxon>Oceanospirillales</taxon>
        <taxon>Oceanospirillaceae</taxon>
        <taxon>Marinomonas</taxon>
    </lineage>
</organism>
<feature type="transmembrane region" description="Helical" evidence="1">
    <location>
        <begin position="12"/>
        <end position="30"/>
    </location>
</feature>